<dbReference type="PANTHER" id="PTHR10656:SF40">
    <property type="entry name" value="INOSITOL 1,4,5-TRISPHOSPHATE RECEPTOR-INTERACTING PROTEIN-LIKE 1"/>
    <property type="match status" value="1"/>
</dbReference>
<organism evidence="3 4">
    <name type="scientific">Lonchura striata</name>
    <name type="common">white-rumped munia</name>
    <dbReference type="NCBI Taxonomy" id="40157"/>
    <lineage>
        <taxon>Eukaryota</taxon>
        <taxon>Metazoa</taxon>
        <taxon>Chordata</taxon>
        <taxon>Craniata</taxon>
        <taxon>Vertebrata</taxon>
        <taxon>Euteleostomi</taxon>
        <taxon>Archelosauria</taxon>
        <taxon>Archosauria</taxon>
        <taxon>Dinosauria</taxon>
        <taxon>Saurischia</taxon>
        <taxon>Theropoda</taxon>
        <taxon>Coelurosauria</taxon>
        <taxon>Aves</taxon>
        <taxon>Neognathae</taxon>
        <taxon>Neoaves</taxon>
        <taxon>Telluraves</taxon>
        <taxon>Australaves</taxon>
        <taxon>Passeriformes</taxon>
        <taxon>Passeroidea</taxon>
        <taxon>Estrildidae</taxon>
        <taxon>Estrildinae</taxon>
        <taxon>Lonchura</taxon>
    </lineage>
</organism>
<feature type="compositionally biased region" description="Basic and acidic residues" evidence="1">
    <location>
        <begin position="275"/>
        <end position="290"/>
    </location>
</feature>
<dbReference type="Gene3D" id="1.10.1410.40">
    <property type="match status" value="1"/>
</dbReference>
<reference evidence="3 4" key="1">
    <citation type="submission" date="2017-05" db="EMBL/GenBank/DDBJ databases">
        <title>Genome of assembly of the Bengalese finch, Lonchura striata domestica.</title>
        <authorList>
            <person name="Colquitt B.M."/>
            <person name="Brainard M.S."/>
        </authorList>
    </citation>
    <scope>NUCLEOTIDE SEQUENCE [LARGE SCALE GENOMIC DNA]</scope>
    <source>
        <strain evidence="3">White83orange57</strain>
    </source>
</reference>
<evidence type="ECO:0000313" key="3">
    <source>
        <dbReference type="EMBL" id="OWK56332.1"/>
    </source>
</evidence>
<dbReference type="AlphaFoldDB" id="A0A218USL7"/>
<sequence>MNYYRRNSRIQRPQQSSVAMSAVHKHGCAFRSNMCLETMALLSLLFVLVQSLIQYPQPAGDGLDEAMHQRMRERQELLEREMARLMQELEQGPLQQQDEGWGAMLFGALQQWPFWILAGILLLLGLWLGCRRRSCEASSSSSKDQSSHKTLGDERITEQKEDTADPEEGGEDRDITLEADNSGTEDDREGRPVAADDGNKDDATEDNYDVKMKEDSDVNGGNYDVKEDNDVNNGYHLKKEGQSDRDMPGDITTEGNEEEPGDVAGNKEDLDEANEEKTKDAQVDQDKDTVKEEEEGNEEKNNSVTIKAGNNTDVNEGEDNVDGTEEYMDVKVQESRHANDQRSKDWTGQEDSNQCENEIAHSGFPAPEEVNKDVIAEDGNDRNKDEEQADVNVEGNKNNDRQEEEQGNVAASEKGGSDGGREENASGGIENREDTQDAGNEQDILLVDGIEWPVEDLERGCSMTTELMESFTRVFVDSVSNSFEPVPQEAIGVGSAFEGWSPHDWDGVYRVLVPLNPPPGHTFHLEPNSAGQTAARTFSIRVELVCMCESEQLGEKLLCLLHHSQEELRQKHQRSLLETLCTGSYLDVEKTSRWFYQMVRCSWLHVPQSYSWHLVFQPCSRSCQFQLSRGKRTLSVEMLFGVRQGDSDIFVINQPMEAQKGNSGNLVSSQPAKANILTSTAWTETFAVAEAKFFQHIARQIPSKRLHLKYLQLFTCMLSGTGFSTSTWKTLVMHMLNIEPPVYWSRTEFPLRLWDIMAYMQLCLKWARLDHFVLGNEKLPAEISLPPAMRKVEPLNLFEYLARDPDAHRKAMEAYAQLHFRVWMMLSNTEKNSLHKALMEKLAADYCDADSL</sequence>
<comment type="caution">
    <text evidence="3">The sequence shown here is derived from an EMBL/GenBank/DDBJ whole genome shotgun (WGS) entry which is preliminary data.</text>
</comment>
<dbReference type="PANTHER" id="PTHR10656">
    <property type="entry name" value="CELL FATE DETERMINING PROTEIN MAB21-RELATED"/>
    <property type="match status" value="1"/>
</dbReference>
<dbReference type="PRINTS" id="PR02107">
    <property type="entry name" value="INOS145TPRIP"/>
</dbReference>
<feature type="compositionally biased region" description="Basic and acidic residues" evidence="1">
    <location>
        <begin position="197"/>
        <end position="216"/>
    </location>
</feature>
<accession>A0A218USL7</accession>
<evidence type="ECO:0000313" key="4">
    <source>
        <dbReference type="Proteomes" id="UP000197619"/>
    </source>
</evidence>
<feature type="compositionally biased region" description="Polar residues" evidence="1">
    <location>
        <begin position="303"/>
        <end position="314"/>
    </location>
</feature>
<gene>
    <name evidence="3" type="primary">ITPRIPL1_0</name>
    <name evidence="3" type="ORF">RLOC_00009612</name>
</gene>
<feature type="compositionally biased region" description="Basic and acidic residues" evidence="1">
    <location>
        <begin position="145"/>
        <end position="163"/>
    </location>
</feature>
<keyword evidence="2" id="KW-0812">Transmembrane</keyword>
<evidence type="ECO:0000256" key="2">
    <source>
        <dbReference type="SAM" id="Phobius"/>
    </source>
</evidence>
<dbReference type="Proteomes" id="UP000197619">
    <property type="component" value="Unassembled WGS sequence"/>
</dbReference>
<dbReference type="SMART" id="SM01265">
    <property type="entry name" value="Mab-21"/>
    <property type="match status" value="1"/>
</dbReference>
<keyword evidence="2" id="KW-1133">Transmembrane helix</keyword>
<feature type="compositionally biased region" description="Basic and acidic residues" evidence="1">
    <location>
        <begin position="369"/>
        <end position="386"/>
    </location>
</feature>
<name>A0A218USL7_9PASE</name>
<evidence type="ECO:0000256" key="1">
    <source>
        <dbReference type="SAM" id="MobiDB-lite"/>
    </source>
</evidence>
<dbReference type="EMBL" id="MUZQ01000162">
    <property type="protein sequence ID" value="OWK56332.1"/>
    <property type="molecule type" value="Genomic_DNA"/>
</dbReference>
<feature type="compositionally biased region" description="Basic and acidic residues" evidence="1">
    <location>
        <begin position="237"/>
        <end position="248"/>
    </location>
</feature>
<feature type="transmembrane region" description="Helical" evidence="2">
    <location>
        <begin position="112"/>
        <end position="130"/>
    </location>
</feature>
<dbReference type="InterPro" id="IPR024810">
    <property type="entry name" value="MAB21L/cGLR"/>
</dbReference>
<dbReference type="InterPro" id="IPR026250">
    <property type="entry name" value="ITPRIP-like"/>
</dbReference>
<keyword evidence="2" id="KW-0472">Membrane</keyword>
<feature type="compositionally biased region" description="Acidic residues" evidence="1">
    <location>
        <begin position="315"/>
        <end position="327"/>
    </location>
</feature>
<proteinExistence type="predicted"/>
<dbReference type="GO" id="GO:0016020">
    <property type="term" value="C:membrane"/>
    <property type="evidence" value="ECO:0007669"/>
    <property type="project" value="TreeGrafter"/>
</dbReference>
<feature type="compositionally biased region" description="Basic and acidic residues" evidence="1">
    <location>
        <begin position="415"/>
        <end position="435"/>
    </location>
</feature>
<feature type="compositionally biased region" description="Basic and acidic residues" evidence="1">
    <location>
        <begin position="328"/>
        <end position="347"/>
    </location>
</feature>
<protein>
    <submittedName>
        <fullName evidence="3">Inositol 1,4,5-trisphosphate receptor-interacting protein-like 1</fullName>
    </submittedName>
</protein>
<feature type="region of interest" description="Disordered" evidence="1">
    <location>
        <begin position="137"/>
        <end position="440"/>
    </location>
</feature>
<keyword evidence="3" id="KW-0675">Receptor</keyword>
<keyword evidence="4" id="KW-1185">Reference proteome</keyword>